<comment type="caution">
    <text evidence="1">The sequence shown here is derived from an EMBL/GenBank/DDBJ whole genome shotgun (WGS) entry which is preliminary data.</text>
</comment>
<dbReference type="GeneID" id="36343427"/>
<proteinExistence type="predicted"/>
<reference evidence="1 2" key="1">
    <citation type="journal article" date="2013" name="Nat. Genet.">
        <title>The genome of the hydatid tapeworm Echinococcus granulosus.</title>
        <authorList>
            <person name="Zheng H."/>
            <person name="Zhang W."/>
            <person name="Zhang L."/>
            <person name="Zhang Z."/>
            <person name="Li J."/>
            <person name="Lu G."/>
            <person name="Zhu Y."/>
            <person name="Wang Y."/>
            <person name="Huang Y."/>
            <person name="Liu J."/>
            <person name="Kang H."/>
            <person name="Chen J."/>
            <person name="Wang L."/>
            <person name="Chen A."/>
            <person name="Yu S."/>
            <person name="Gao Z."/>
            <person name="Jin L."/>
            <person name="Gu W."/>
            <person name="Wang Z."/>
            <person name="Zhao L."/>
            <person name="Shi B."/>
            <person name="Wen H."/>
            <person name="Lin R."/>
            <person name="Jones M.K."/>
            <person name="Brejova B."/>
            <person name="Vinar T."/>
            <person name="Zhao G."/>
            <person name="McManus D.P."/>
            <person name="Chen Z."/>
            <person name="Zhou Y."/>
            <person name="Wang S."/>
        </authorList>
    </citation>
    <scope>NUCLEOTIDE SEQUENCE [LARGE SCALE GENOMIC DNA]</scope>
</reference>
<dbReference type="CTD" id="36343427"/>
<gene>
    <name evidence="1" type="ORF">EGR_07712</name>
</gene>
<dbReference type="EMBL" id="APAU02000084">
    <property type="protein sequence ID" value="EUB57470.1"/>
    <property type="molecule type" value="Genomic_DNA"/>
</dbReference>
<keyword evidence="2" id="KW-1185">Reference proteome</keyword>
<sequence length="230" mass="26746">MEGRQVCSEWMINNNNNDDEGTGSPIMGNYMKDRRVADRNGGIREKDKGKWVDEFLNEVNVEGIEERQNGMDGRSVCFLKHSDSCYPPHGCKCTEQLRSLFFPERNFISTIKCFVRNIERHRLFFKFSVLAKWHFVAWLIQLRHLAKGNLKIIEPLPKSPAYFLRCLFDGPLTYSNFRLSHAAVFPLLYIYGFALKLPVLQDLEIKSYALCQNSACFLNLRMAYQNDISQ</sequence>
<organism evidence="1 2">
    <name type="scientific">Echinococcus granulosus</name>
    <name type="common">Hydatid tapeworm</name>
    <dbReference type="NCBI Taxonomy" id="6210"/>
    <lineage>
        <taxon>Eukaryota</taxon>
        <taxon>Metazoa</taxon>
        <taxon>Spiralia</taxon>
        <taxon>Lophotrochozoa</taxon>
        <taxon>Platyhelminthes</taxon>
        <taxon>Cestoda</taxon>
        <taxon>Eucestoda</taxon>
        <taxon>Cyclophyllidea</taxon>
        <taxon>Taeniidae</taxon>
        <taxon>Echinococcus</taxon>
        <taxon>Echinococcus granulosus group</taxon>
    </lineage>
</organism>
<dbReference type="AlphaFoldDB" id="W6U8Z9"/>
<dbReference type="Proteomes" id="UP000019149">
    <property type="component" value="Unassembled WGS sequence"/>
</dbReference>
<name>W6U8Z9_ECHGR</name>
<evidence type="ECO:0000313" key="2">
    <source>
        <dbReference type="Proteomes" id="UP000019149"/>
    </source>
</evidence>
<accession>W6U8Z9</accession>
<dbReference type="RefSeq" id="XP_024348666.1">
    <property type="nucleotide sequence ID" value="XM_024496961.1"/>
</dbReference>
<protein>
    <submittedName>
        <fullName evidence="1">Uncharacterized protein</fullName>
    </submittedName>
</protein>
<dbReference type="KEGG" id="egl:EGR_07712"/>
<evidence type="ECO:0000313" key="1">
    <source>
        <dbReference type="EMBL" id="EUB57470.1"/>
    </source>
</evidence>